<dbReference type="InterPro" id="IPR050366">
    <property type="entry name" value="BP-dependent_transpt_permease"/>
</dbReference>
<dbReference type="GO" id="GO:0005886">
    <property type="term" value="C:plasma membrane"/>
    <property type="evidence" value="ECO:0007669"/>
    <property type="project" value="UniProtKB-SubCell"/>
</dbReference>
<feature type="transmembrane region" description="Helical" evidence="7">
    <location>
        <begin position="307"/>
        <end position="333"/>
    </location>
</feature>
<keyword evidence="4 7" id="KW-0812">Transmembrane</keyword>
<evidence type="ECO:0000256" key="7">
    <source>
        <dbReference type="RuleBase" id="RU363032"/>
    </source>
</evidence>
<evidence type="ECO:0000256" key="2">
    <source>
        <dbReference type="ARBA" id="ARBA00022448"/>
    </source>
</evidence>
<evidence type="ECO:0000256" key="4">
    <source>
        <dbReference type="ARBA" id="ARBA00022692"/>
    </source>
</evidence>
<feature type="transmembrane region" description="Helical" evidence="7">
    <location>
        <begin position="184"/>
        <end position="208"/>
    </location>
</feature>
<dbReference type="AlphaFoldDB" id="A0A938BLX7"/>
<feature type="transmembrane region" description="Helical" evidence="7">
    <location>
        <begin position="38"/>
        <end position="60"/>
    </location>
</feature>
<evidence type="ECO:0000313" key="11">
    <source>
        <dbReference type="Proteomes" id="UP000703893"/>
    </source>
</evidence>
<dbReference type="PANTHER" id="PTHR43386">
    <property type="entry name" value="OLIGOPEPTIDE TRANSPORT SYSTEM PERMEASE PROTEIN APPC"/>
    <property type="match status" value="1"/>
</dbReference>
<dbReference type="Gene3D" id="1.10.3720.10">
    <property type="entry name" value="MetI-like"/>
    <property type="match status" value="1"/>
</dbReference>
<dbReference type="PROSITE" id="PS50928">
    <property type="entry name" value="ABC_TM1"/>
    <property type="match status" value="1"/>
</dbReference>
<dbReference type="InterPro" id="IPR025966">
    <property type="entry name" value="OppC_N"/>
</dbReference>
<dbReference type="Proteomes" id="UP000703893">
    <property type="component" value="Unassembled WGS sequence"/>
</dbReference>
<dbReference type="Pfam" id="PF12911">
    <property type="entry name" value="OppC_N"/>
    <property type="match status" value="1"/>
</dbReference>
<dbReference type="SUPFAM" id="SSF161098">
    <property type="entry name" value="MetI-like"/>
    <property type="match status" value="1"/>
</dbReference>
<comment type="similarity">
    <text evidence="7">Belongs to the binding-protein-dependent transport system permease family.</text>
</comment>
<dbReference type="CDD" id="cd06261">
    <property type="entry name" value="TM_PBP2"/>
    <property type="match status" value="1"/>
</dbReference>
<dbReference type="Pfam" id="PF00528">
    <property type="entry name" value="BPD_transp_1"/>
    <property type="match status" value="1"/>
</dbReference>
<dbReference type="GO" id="GO:0055085">
    <property type="term" value="P:transmembrane transport"/>
    <property type="evidence" value="ECO:0007669"/>
    <property type="project" value="InterPro"/>
</dbReference>
<feature type="region of interest" description="Disordered" evidence="8">
    <location>
        <begin position="1"/>
        <end position="21"/>
    </location>
</feature>
<keyword evidence="5 7" id="KW-1133">Transmembrane helix</keyword>
<keyword evidence="3" id="KW-1003">Cell membrane</keyword>
<dbReference type="InterPro" id="IPR035906">
    <property type="entry name" value="MetI-like_sf"/>
</dbReference>
<proteinExistence type="inferred from homology"/>
<feature type="transmembrane region" description="Helical" evidence="7">
    <location>
        <begin position="250"/>
        <end position="269"/>
    </location>
</feature>
<evidence type="ECO:0000256" key="1">
    <source>
        <dbReference type="ARBA" id="ARBA00004651"/>
    </source>
</evidence>
<keyword evidence="2 7" id="KW-0813">Transport</keyword>
<protein>
    <submittedName>
        <fullName evidence="10">ABC transporter permease</fullName>
    </submittedName>
</protein>
<feature type="domain" description="ABC transmembrane type-1" evidence="9">
    <location>
        <begin position="180"/>
        <end position="377"/>
    </location>
</feature>
<feature type="transmembrane region" description="Helical" evidence="7">
    <location>
        <begin position="215"/>
        <end position="238"/>
    </location>
</feature>
<evidence type="ECO:0000256" key="5">
    <source>
        <dbReference type="ARBA" id="ARBA00022989"/>
    </source>
</evidence>
<accession>A0A938BLX7</accession>
<gene>
    <name evidence="10" type="ORF">FJZ00_01040</name>
</gene>
<evidence type="ECO:0000256" key="6">
    <source>
        <dbReference type="ARBA" id="ARBA00023136"/>
    </source>
</evidence>
<comment type="caution">
    <text evidence="10">The sequence shown here is derived from an EMBL/GenBank/DDBJ whole genome shotgun (WGS) entry which is preliminary data.</text>
</comment>
<sequence length="390" mass="43343">MAEATTLRLEGAPPGSDELPPPISSAQRVWRRFKKHKLAYGALWLLVFIYLLMAFADFFAPYGMASEDRTRSYQPPAAIHLRDDGGRWQLPFIYDRIQESDRSSLFSAGGSTDTTFGAWHEDKRKVYPLKLFVKGEPYKLFGLIETDRHFFGIESTQTRFYLLGGDSAGRDVFSRLFFGARVSLMVGLVALLVVIPIGTLVGGLAGYFGGRIDTCLMWLVETILAFPTIFLLITMAGVTAKWDITPMQRFVMITVILALLGWASLARVIRGMVLSIKAQEYVEAARAAGASDMWIIGRHLLPQTATWVIISATLSIPGYIYAESFLSLLGLGVQQPDASWGNMLEPARNVSDLILHPWVLAPGFAIVLTTVAWNFFGDGMRDAFDAKRRV</sequence>
<name>A0A938BLX7_9BACT</name>
<comment type="subcellular location">
    <subcellularLocation>
        <location evidence="1 7">Cell membrane</location>
        <topology evidence="1 7">Multi-pass membrane protein</topology>
    </subcellularLocation>
</comment>
<evidence type="ECO:0000256" key="3">
    <source>
        <dbReference type="ARBA" id="ARBA00022475"/>
    </source>
</evidence>
<evidence type="ECO:0000313" key="10">
    <source>
        <dbReference type="EMBL" id="MBM3273708.1"/>
    </source>
</evidence>
<keyword evidence="6 7" id="KW-0472">Membrane</keyword>
<organism evidence="10 11">
    <name type="scientific">Candidatus Tanganyikabacteria bacterium</name>
    <dbReference type="NCBI Taxonomy" id="2961651"/>
    <lineage>
        <taxon>Bacteria</taxon>
        <taxon>Bacillati</taxon>
        <taxon>Candidatus Sericytochromatia</taxon>
        <taxon>Candidatus Tanganyikabacteria</taxon>
    </lineage>
</organism>
<feature type="transmembrane region" description="Helical" evidence="7">
    <location>
        <begin position="353"/>
        <end position="376"/>
    </location>
</feature>
<dbReference type="EMBL" id="VGJX01000032">
    <property type="protein sequence ID" value="MBM3273708.1"/>
    <property type="molecule type" value="Genomic_DNA"/>
</dbReference>
<evidence type="ECO:0000256" key="8">
    <source>
        <dbReference type="SAM" id="MobiDB-lite"/>
    </source>
</evidence>
<evidence type="ECO:0000259" key="9">
    <source>
        <dbReference type="PROSITE" id="PS50928"/>
    </source>
</evidence>
<dbReference type="PANTHER" id="PTHR43386:SF1">
    <property type="entry name" value="D,D-DIPEPTIDE TRANSPORT SYSTEM PERMEASE PROTEIN DDPC-RELATED"/>
    <property type="match status" value="1"/>
</dbReference>
<reference evidence="10 11" key="1">
    <citation type="submission" date="2019-03" db="EMBL/GenBank/DDBJ databases">
        <title>Lake Tanganyika Metagenome-Assembled Genomes (MAGs).</title>
        <authorList>
            <person name="Tran P."/>
        </authorList>
    </citation>
    <scope>NUCLEOTIDE SEQUENCE [LARGE SCALE GENOMIC DNA]</scope>
    <source>
        <strain evidence="10">K_DeepCast_65m_m2_236</strain>
    </source>
</reference>
<dbReference type="InterPro" id="IPR000515">
    <property type="entry name" value="MetI-like"/>
</dbReference>